<keyword evidence="2" id="KW-0204">Cytolysis</keyword>
<dbReference type="AlphaFoldDB" id="A0A5B9DMH0"/>
<evidence type="ECO:0000256" key="2">
    <source>
        <dbReference type="PIRNR" id="PIRNR001892"/>
    </source>
</evidence>
<sequence length="530" mass="54711">MGLVGRGARRAGWGNLLSGGSLMAAGLRGALAAALGATLLAGCTSSAMKFAPASAQTPFQTPGHQTQTAGGAPDFGLAQDAAMPIAIATPQLDAKHTYTLPELIDIAQLSNPVTRASWERARQAAIAVGVTEAAYLPVLSANVLAGVQQTSTTAPGIDGPLITVPPGTLTTTGAQVLPSLAVQWLLFDFGGRDAANAAAKDLSYAANVTFNGAHQKLIFDVSSAFFSLSSARVQLSIARETLANTQTVLSAAEARLKTGVATTIEVAQAKQQVAQAQFGLTQSQGHERSAYLALLQAMGVSPTITIRVQDASGRRLPRAVPQDLNRLIEASLQRRPDVQAAFAKYRADQSGIAAARAEFLPKVALTGSVNRLAASLDVEDSRFGQLAHLQSNQPNANLLVGISIPIFDGGLRDARLQAAMAQAAASEQDLAALQNAAAQQIVVGYDLLRTSLAGYAAATELTNAAQTTYDAALDYYKNGLGTLADVSIAQTGLLQARLSKATAHSDSLIAAATIAFATGTLTNRMSSGAL</sequence>
<gene>
    <name evidence="3" type="ORF">FNA67_10165</name>
</gene>
<keyword evidence="2" id="KW-0998">Cell outer membrane</keyword>
<dbReference type="Proteomes" id="UP000321062">
    <property type="component" value="Chromosome"/>
</dbReference>
<keyword evidence="2" id="KW-0354">Hemolysis</keyword>
<dbReference type="GO" id="GO:0015562">
    <property type="term" value="F:efflux transmembrane transporter activity"/>
    <property type="evidence" value="ECO:0007669"/>
    <property type="project" value="InterPro"/>
</dbReference>
<dbReference type="Gene3D" id="1.20.1600.10">
    <property type="entry name" value="Outer membrane efflux proteins (OEP)"/>
    <property type="match status" value="1"/>
</dbReference>
<protein>
    <recommendedName>
        <fullName evidence="2">Protein CyaE</fullName>
    </recommendedName>
</protein>
<dbReference type="InterPro" id="IPR028351">
    <property type="entry name" value="CyaE"/>
</dbReference>
<dbReference type="InterPro" id="IPR003423">
    <property type="entry name" value="OMP_efflux"/>
</dbReference>
<comment type="subcellular location">
    <subcellularLocation>
        <location evidence="2">Cell outer membrane</location>
        <topology evidence="2">Peripheral membrane protein</topology>
    </subcellularLocation>
</comment>
<dbReference type="GO" id="GO:0031640">
    <property type="term" value="P:killing of cells of another organism"/>
    <property type="evidence" value="ECO:0007669"/>
    <property type="project" value="UniProtKB-KW"/>
</dbReference>
<organism evidence="3 4">
    <name type="scientific">Paradevosia tibetensis</name>
    <dbReference type="NCBI Taxonomy" id="1447062"/>
    <lineage>
        <taxon>Bacteria</taxon>
        <taxon>Pseudomonadati</taxon>
        <taxon>Pseudomonadota</taxon>
        <taxon>Alphaproteobacteria</taxon>
        <taxon>Hyphomicrobiales</taxon>
        <taxon>Devosiaceae</taxon>
        <taxon>Paradevosia</taxon>
    </lineage>
</organism>
<keyword evidence="2" id="KW-0813">Transport</keyword>
<comment type="function">
    <text evidence="2">CyaE is necessary for transport of calmodulin-sensitive adenylate cyclase-hemolysin (cyclolysin).</text>
</comment>
<comment type="similarity">
    <text evidence="1 2">Belongs to the outer membrane factor (OMF) (TC 1.B.17) family.</text>
</comment>
<dbReference type="SUPFAM" id="SSF56954">
    <property type="entry name" value="Outer membrane efflux proteins (OEP)"/>
    <property type="match status" value="1"/>
</dbReference>
<dbReference type="EMBL" id="CP041690">
    <property type="protein sequence ID" value="QEE20510.1"/>
    <property type="molecule type" value="Genomic_DNA"/>
</dbReference>
<dbReference type="OrthoDB" id="5296315at2"/>
<keyword evidence="4" id="KW-1185">Reference proteome</keyword>
<accession>A0A5B9DMH0</accession>
<evidence type="ECO:0000313" key="4">
    <source>
        <dbReference type="Proteomes" id="UP000321062"/>
    </source>
</evidence>
<evidence type="ECO:0000313" key="3">
    <source>
        <dbReference type="EMBL" id="QEE20510.1"/>
    </source>
</evidence>
<dbReference type="PANTHER" id="PTHR30203:SF29">
    <property type="entry name" value="PROTEIN CYAE"/>
    <property type="match status" value="1"/>
</dbReference>
<dbReference type="PANTHER" id="PTHR30203">
    <property type="entry name" value="OUTER MEMBRANE CATION EFFLUX PROTEIN"/>
    <property type="match status" value="1"/>
</dbReference>
<dbReference type="KEGG" id="yti:FNA67_10165"/>
<evidence type="ECO:0000256" key="1">
    <source>
        <dbReference type="ARBA" id="ARBA00007613"/>
    </source>
</evidence>
<proteinExistence type="inferred from homology"/>
<dbReference type="PIRSF" id="PIRSF001892">
    <property type="entry name" value="CyaE"/>
    <property type="match status" value="1"/>
</dbReference>
<name>A0A5B9DMH0_9HYPH</name>
<dbReference type="GO" id="GO:0009279">
    <property type="term" value="C:cell outer membrane"/>
    <property type="evidence" value="ECO:0007669"/>
    <property type="project" value="UniProtKB-SubCell"/>
</dbReference>
<keyword evidence="2" id="KW-0472">Membrane</keyword>
<reference evidence="3 4" key="1">
    <citation type="journal article" date="2015" name="Int. J. Syst. Evol. Microbiol.">
        <title>Youhaiella tibetensis gen. nov., sp. nov., isolated from subsurface sediment.</title>
        <authorList>
            <person name="Wang Y.X."/>
            <person name="Huang F.Q."/>
            <person name="Nogi Y."/>
            <person name="Pang S.J."/>
            <person name="Wang P.K."/>
            <person name="Lv J."/>
        </authorList>
    </citation>
    <scope>NUCLEOTIDE SEQUENCE [LARGE SCALE GENOMIC DNA]</scope>
    <source>
        <strain evidence="4">fig4</strain>
    </source>
</reference>
<dbReference type="InterPro" id="IPR010131">
    <property type="entry name" value="MdtP/NodT-like"/>
</dbReference>
<dbReference type="Pfam" id="PF02321">
    <property type="entry name" value="OEP"/>
    <property type="match status" value="2"/>
</dbReference>